<dbReference type="InterPro" id="IPR050194">
    <property type="entry name" value="Glycosyltransferase_grp1"/>
</dbReference>
<dbReference type="Gene3D" id="3.40.50.2000">
    <property type="entry name" value="Glycogen Phosphorylase B"/>
    <property type="match status" value="2"/>
</dbReference>
<dbReference type="PANTHER" id="PTHR45947:SF15">
    <property type="entry name" value="TEICHURONIC ACID BIOSYNTHESIS GLYCOSYLTRANSFERASE TUAC-RELATED"/>
    <property type="match status" value="1"/>
</dbReference>
<evidence type="ECO:0000313" key="3">
    <source>
        <dbReference type="Proteomes" id="UP000503840"/>
    </source>
</evidence>
<dbReference type="RefSeq" id="WP_174406065.1">
    <property type="nucleotide sequence ID" value="NZ_BLVO01000013.1"/>
</dbReference>
<dbReference type="Pfam" id="PF00534">
    <property type="entry name" value="Glycos_transf_1"/>
    <property type="match status" value="1"/>
</dbReference>
<keyword evidence="3" id="KW-1185">Reference proteome</keyword>
<dbReference type="Proteomes" id="UP000503840">
    <property type="component" value="Unassembled WGS sequence"/>
</dbReference>
<gene>
    <name evidence="2" type="primary">redB</name>
    <name evidence="2" type="ORF">DSM101010T_28390</name>
</gene>
<accession>A0A7J0BN83</accession>
<name>A0A7J0BN83_9BACT</name>
<feature type="domain" description="Glycosyl transferase family 1" evidence="1">
    <location>
        <begin position="223"/>
        <end position="385"/>
    </location>
</feature>
<dbReference type="InterPro" id="IPR001296">
    <property type="entry name" value="Glyco_trans_1"/>
</dbReference>
<dbReference type="EMBL" id="BLVO01000013">
    <property type="protein sequence ID" value="GFM34474.1"/>
    <property type="molecule type" value="Genomic_DNA"/>
</dbReference>
<proteinExistence type="predicted"/>
<keyword evidence="2" id="KW-0808">Transferase</keyword>
<dbReference type="CDD" id="cd03801">
    <property type="entry name" value="GT4_PimA-like"/>
    <property type="match status" value="1"/>
</dbReference>
<reference evidence="2 3" key="1">
    <citation type="submission" date="2020-05" db="EMBL/GenBank/DDBJ databases">
        <title>Draft genome sequence of Desulfovibrio sp. strain HN2T.</title>
        <authorList>
            <person name="Ueno A."/>
            <person name="Tamazawa S."/>
            <person name="Tamamura S."/>
            <person name="Murakami T."/>
            <person name="Kiyama T."/>
            <person name="Inomata H."/>
            <person name="Amano Y."/>
            <person name="Miyakawa K."/>
            <person name="Tamaki H."/>
            <person name="Naganuma T."/>
            <person name="Kaneko K."/>
        </authorList>
    </citation>
    <scope>NUCLEOTIDE SEQUENCE [LARGE SCALE GENOMIC DNA]</scope>
    <source>
        <strain evidence="2 3">HN2</strain>
    </source>
</reference>
<dbReference type="SUPFAM" id="SSF53756">
    <property type="entry name" value="UDP-Glycosyltransferase/glycogen phosphorylase"/>
    <property type="match status" value="1"/>
</dbReference>
<dbReference type="GO" id="GO:0016757">
    <property type="term" value="F:glycosyltransferase activity"/>
    <property type="evidence" value="ECO:0007669"/>
    <property type="project" value="InterPro"/>
</dbReference>
<sequence length="411" mass="45663">MKLLYLASEYPAFSHTFIQREIQALRADNIEVATASIRRPQHIDRMTDTDRQEYADTCYLRENLFTRGMKDSFKVFLRHPVAFSRLKLRAMQWCLLNGPKSYFKAVAYILEAGILLEHMHGKGIRHVHVHFANPAATVAMIAAASGLIEFSISAHGPDIFYDTRENLLALKADRARFVRCISHYCVSQFMRITPTVQWSKLHIVRCGVDTAVFTPAPEAPASQEAEEQKRLRILCLGRICPAKAQPLLLAAFLRLREQGTAAHLTFAGGGEGLEDLRNMAARSPFAGDVTFTGAVDQDTARSLYDTADIFVLPSVAEGVPVVLMEAMAKEVPCIATNITGIPELIEHGADGLLAIPGSEESLLDCLTRLCADTAYRKQLGKAGRRKVLSRYDLAVNGKEMVKLFRKMLPDT</sequence>
<evidence type="ECO:0000313" key="2">
    <source>
        <dbReference type="EMBL" id="GFM34474.1"/>
    </source>
</evidence>
<organism evidence="2 3">
    <name type="scientific">Desulfovibrio subterraneus</name>
    <dbReference type="NCBI Taxonomy" id="2718620"/>
    <lineage>
        <taxon>Bacteria</taxon>
        <taxon>Pseudomonadati</taxon>
        <taxon>Thermodesulfobacteriota</taxon>
        <taxon>Desulfovibrionia</taxon>
        <taxon>Desulfovibrionales</taxon>
        <taxon>Desulfovibrionaceae</taxon>
        <taxon>Desulfovibrio</taxon>
    </lineage>
</organism>
<comment type="caution">
    <text evidence="2">The sequence shown here is derived from an EMBL/GenBank/DDBJ whole genome shotgun (WGS) entry which is preliminary data.</text>
</comment>
<evidence type="ECO:0000259" key="1">
    <source>
        <dbReference type="Pfam" id="PF00534"/>
    </source>
</evidence>
<dbReference type="PANTHER" id="PTHR45947">
    <property type="entry name" value="SULFOQUINOVOSYL TRANSFERASE SQD2"/>
    <property type="match status" value="1"/>
</dbReference>
<protein>
    <submittedName>
        <fullName evidence="2">Colanic acid biosynthesis glycosyltransferase WcaL</fullName>
    </submittedName>
</protein>
<dbReference type="AlphaFoldDB" id="A0A7J0BN83"/>